<evidence type="ECO:0000313" key="2">
    <source>
        <dbReference type="EMBL" id="MBI1684108.1"/>
    </source>
</evidence>
<dbReference type="RefSeq" id="WP_198576034.1">
    <property type="nucleotide sequence ID" value="NZ_JADWOX010000006.1"/>
</dbReference>
<dbReference type="EMBL" id="JADWOX010000006">
    <property type="protein sequence ID" value="MBI1684108.1"/>
    <property type="molecule type" value="Genomic_DNA"/>
</dbReference>
<dbReference type="InterPro" id="IPR029058">
    <property type="entry name" value="AB_hydrolase_fold"/>
</dbReference>
<dbReference type="PANTHER" id="PTHR46438:SF11">
    <property type="entry name" value="LIPASE-RELATED"/>
    <property type="match status" value="1"/>
</dbReference>
<proteinExistence type="predicted"/>
<organism evidence="2 3">
    <name type="scientific">Caulobacter hibisci</name>
    <dbReference type="NCBI Taxonomy" id="2035993"/>
    <lineage>
        <taxon>Bacteria</taxon>
        <taxon>Pseudomonadati</taxon>
        <taxon>Pseudomonadota</taxon>
        <taxon>Alphaproteobacteria</taxon>
        <taxon>Caulobacterales</taxon>
        <taxon>Caulobacteraceae</taxon>
        <taxon>Caulobacter</taxon>
    </lineage>
</organism>
<name>A0ABS0SWZ4_9CAUL</name>
<reference evidence="2 3" key="1">
    <citation type="submission" date="2020-11" db="EMBL/GenBank/DDBJ databases">
        <title>genome sequence of strain KACC 18849.</title>
        <authorList>
            <person name="Gao J."/>
            <person name="Zhang X."/>
        </authorList>
    </citation>
    <scope>NUCLEOTIDE SEQUENCE [LARGE SCALE GENOMIC DNA]</scope>
    <source>
        <strain evidence="2 3">KACC 18849</strain>
    </source>
</reference>
<keyword evidence="3" id="KW-1185">Reference proteome</keyword>
<evidence type="ECO:0000259" key="1">
    <source>
        <dbReference type="Pfam" id="PF00561"/>
    </source>
</evidence>
<dbReference type="PRINTS" id="PR00111">
    <property type="entry name" value="ABHYDROLASE"/>
</dbReference>
<dbReference type="Gene3D" id="3.40.50.1820">
    <property type="entry name" value="alpha/beta hydrolase"/>
    <property type="match status" value="1"/>
</dbReference>
<gene>
    <name evidence="2" type="ORF">I4Q42_10550</name>
</gene>
<sequence>MTNTLESRFADAGARQIHYHVTGQGPAVMLLHGGGPGAAGYSNYRRNIEILSQVFTVYVPDLPGYGQSTKGLNMADPFGDIAQGLAAFMDAIGLDKAHMVGNSLGGAAALRLALDHPAKVDRLVLMGPGGGQGLFTPTPTNALMQLLTYYHGDGPSQAKLKAFIQQLVFNPGEIGDDTIAERFETSAHPDILAAPPLRLAPEAINAPVLWRDPRLPGLKARTLILWGMDDRVNPVDGGFVFLKSIPGAEMHLFTGCGHWVQWEKAEAFNALVAEFLARG</sequence>
<keyword evidence="2" id="KW-0378">Hydrolase</keyword>
<dbReference type="SUPFAM" id="SSF53474">
    <property type="entry name" value="alpha/beta-Hydrolases"/>
    <property type="match status" value="1"/>
</dbReference>
<dbReference type="GO" id="GO:0016787">
    <property type="term" value="F:hydrolase activity"/>
    <property type="evidence" value="ECO:0007669"/>
    <property type="project" value="UniProtKB-KW"/>
</dbReference>
<dbReference type="InterPro" id="IPR000073">
    <property type="entry name" value="AB_hydrolase_1"/>
</dbReference>
<dbReference type="Proteomes" id="UP000639859">
    <property type="component" value="Unassembled WGS sequence"/>
</dbReference>
<protein>
    <submittedName>
        <fullName evidence="2">Alpha/beta fold hydrolase</fullName>
    </submittedName>
</protein>
<dbReference type="PANTHER" id="PTHR46438">
    <property type="entry name" value="ALPHA/BETA-HYDROLASES SUPERFAMILY PROTEIN"/>
    <property type="match status" value="1"/>
</dbReference>
<accession>A0ABS0SWZ4</accession>
<dbReference type="Pfam" id="PF00561">
    <property type="entry name" value="Abhydrolase_1"/>
    <property type="match status" value="1"/>
</dbReference>
<evidence type="ECO:0000313" key="3">
    <source>
        <dbReference type="Proteomes" id="UP000639859"/>
    </source>
</evidence>
<comment type="caution">
    <text evidence="2">The sequence shown here is derived from an EMBL/GenBank/DDBJ whole genome shotgun (WGS) entry which is preliminary data.</text>
</comment>
<feature type="domain" description="AB hydrolase-1" evidence="1">
    <location>
        <begin position="27"/>
        <end position="146"/>
    </location>
</feature>